<dbReference type="PROSITE" id="PS00640">
    <property type="entry name" value="THIOL_PROTEASE_ASN"/>
    <property type="match status" value="1"/>
</dbReference>
<dbReference type="GO" id="GO:0008234">
    <property type="term" value="F:cysteine-type peptidase activity"/>
    <property type="evidence" value="ECO:0007669"/>
    <property type="project" value="InterPro"/>
</dbReference>
<dbReference type="InterPro" id="IPR003960">
    <property type="entry name" value="ATPase_AAA_CS"/>
</dbReference>
<dbReference type="InterPro" id="IPR038765">
    <property type="entry name" value="Papain-like_cys_pep_sf"/>
</dbReference>
<evidence type="ECO:0000256" key="4">
    <source>
        <dbReference type="ARBA" id="ARBA00022741"/>
    </source>
</evidence>
<dbReference type="InterPro" id="IPR025661">
    <property type="entry name" value="Pept_asp_AS"/>
</dbReference>
<evidence type="ECO:0000256" key="7">
    <source>
        <dbReference type="ARBA" id="ARBA00022946"/>
    </source>
</evidence>
<dbReference type="GO" id="GO:0009507">
    <property type="term" value="C:chloroplast"/>
    <property type="evidence" value="ECO:0007669"/>
    <property type="project" value="TreeGrafter"/>
</dbReference>
<feature type="compositionally biased region" description="Low complexity" evidence="12">
    <location>
        <begin position="1149"/>
        <end position="1178"/>
    </location>
</feature>
<comment type="caution">
    <text evidence="16">The sequence shown here is derived from an EMBL/GenBank/DDBJ whole genome shotgun (WGS) entry which is preliminary data.</text>
</comment>
<evidence type="ECO:0000256" key="8">
    <source>
        <dbReference type="ARBA" id="ARBA00022989"/>
    </source>
</evidence>
<evidence type="ECO:0000256" key="3">
    <source>
        <dbReference type="ARBA" id="ARBA00022692"/>
    </source>
</evidence>
<keyword evidence="7" id="KW-0809">Transit peptide</keyword>
<protein>
    <submittedName>
        <fullName evidence="16">ATP-dependent metalloprotease</fullName>
    </submittedName>
</protein>
<feature type="region of interest" description="Disordered" evidence="12">
    <location>
        <begin position="1284"/>
        <end position="1305"/>
    </location>
</feature>
<organism evidence="16 17">
    <name type="scientific">Micractinium conductrix</name>
    <dbReference type="NCBI Taxonomy" id="554055"/>
    <lineage>
        <taxon>Eukaryota</taxon>
        <taxon>Viridiplantae</taxon>
        <taxon>Chlorophyta</taxon>
        <taxon>core chlorophytes</taxon>
        <taxon>Trebouxiophyceae</taxon>
        <taxon>Chlorellales</taxon>
        <taxon>Chlorellaceae</taxon>
        <taxon>Chlorella clade</taxon>
        <taxon>Micractinium</taxon>
    </lineage>
</organism>
<dbReference type="SMART" id="SM00382">
    <property type="entry name" value="AAA"/>
    <property type="match status" value="1"/>
</dbReference>
<feature type="domain" description="Peptidase C1A papain C-terminal" evidence="14">
    <location>
        <begin position="1305"/>
        <end position="1530"/>
    </location>
</feature>
<feature type="region of interest" description="Disordered" evidence="12">
    <location>
        <begin position="1086"/>
        <end position="1205"/>
    </location>
</feature>
<dbReference type="FunFam" id="3.40.50.300:FF:000277">
    <property type="entry name" value="ATP-dependent zinc metalloprotease FtsH"/>
    <property type="match status" value="1"/>
</dbReference>
<dbReference type="SMART" id="SM00645">
    <property type="entry name" value="Pept_C1"/>
    <property type="match status" value="1"/>
</dbReference>
<evidence type="ECO:0000256" key="5">
    <source>
        <dbReference type="ARBA" id="ARBA00022801"/>
    </source>
</evidence>
<dbReference type="Pfam" id="PF00112">
    <property type="entry name" value="Peptidase_C1"/>
    <property type="match status" value="1"/>
</dbReference>
<dbReference type="PANTHER" id="PTHR23076:SF37">
    <property type="entry name" value="ATP-DEPENDENT ZINC METALLOPROTEASE FTSH 4, MITOCHONDRIAL"/>
    <property type="match status" value="1"/>
</dbReference>
<dbReference type="GO" id="GO:0004176">
    <property type="term" value="F:ATP-dependent peptidase activity"/>
    <property type="evidence" value="ECO:0007669"/>
    <property type="project" value="InterPro"/>
</dbReference>
<evidence type="ECO:0000256" key="9">
    <source>
        <dbReference type="ARBA" id="ARBA00023136"/>
    </source>
</evidence>
<dbReference type="CDD" id="cd02248">
    <property type="entry name" value="Peptidase_C1A"/>
    <property type="match status" value="1"/>
</dbReference>
<dbReference type="GO" id="GO:0016887">
    <property type="term" value="F:ATP hydrolysis activity"/>
    <property type="evidence" value="ECO:0007669"/>
    <property type="project" value="InterPro"/>
</dbReference>
<evidence type="ECO:0000313" key="16">
    <source>
        <dbReference type="EMBL" id="PSC74064.1"/>
    </source>
</evidence>
<feature type="compositionally biased region" description="Low complexity" evidence="12">
    <location>
        <begin position="823"/>
        <end position="838"/>
    </location>
</feature>
<feature type="domain" description="AAA+ ATPase" evidence="13">
    <location>
        <begin position="309"/>
        <end position="450"/>
    </location>
</feature>
<keyword evidence="2" id="KW-0645">Protease</keyword>
<dbReference type="InterPro" id="IPR000668">
    <property type="entry name" value="Peptidase_C1A_C"/>
</dbReference>
<feature type="domain" description="Cathepsin propeptide inhibitor" evidence="15">
    <location>
        <begin position="1209"/>
        <end position="1267"/>
    </location>
</feature>
<dbReference type="GO" id="GO:0016020">
    <property type="term" value="C:membrane"/>
    <property type="evidence" value="ECO:0007669"/>
    <property type="project" value="UniProtKB-SubCell"/>
</dbReference>
<evidence type="ECO:0000256" key="1">
    <source>
        <dbReference type="ARBA" id="ARBA00004141"/>
    </source>
</evidence>
<comment type="subcellular location">
    <subcellularLocation>
        <location evidence="1">Membrane</location>
        <topology evidence="1">Multi-pass membrane protein</topology>
    </subcellularLocation>
</comment>
<dbReference type="Proteomes" id="UP000239649">
    <property type="component" value="Unassembled WGS sequence"/>
</dbReference>
<dbReference type="PROSITE" id="PS00639">
    <property type="entry name" value="THIOL_PROTEASE_HIS"/>
    <property type="match status" value="1"/>
</dbReference>
<dbReference type="Gene3D" id="1.20.58.760">
    <property type="entry name" value="Peptidase M41"/>
    <property type="match status" value="1"/>
</dbReference>
<dbReference type="InterPro" id="IPR039417">
    <property type="entry name" value="Peptidase_C1A_papain-like"/>
</dbReference>
<dbReference type="PANTHER" id="PTHR23076">
    <property type="entry name" value="METALLOPROTEASE M41 FTSH"/>
    <property type="match status" value="1"/>
</dbReference>
<dbReference type="GO" id="GO:0004222">
    <property type="term" value="F:metalloendopeptidase activity"/>
    <property type="evidence" value="ECO:0007669"/>
    <property type="project" value="InterPro"/>
</dbReference>
<name>A0A2P6VJ07_9CHLO</name>
<evidence type="ECO:0000256" key="12">
    <source>
        <dbReference type="SAM" id="MobiDB-lite"/>
    </source>
</evidence>
<feature type="coiled-coil region" evidence="11">
    <location>
        <begin position="974"/>
        <end position="1055"/>
    </location>
</feature>
<dbReference type="InterPro" id="IPR003959">
    <property type="entry name" value="ATPase_AAA_core"/>
</dbReference>
<evidence type="ECO:0000256" key="10">
    <source>
        <dbReference type="ARBA" id="ARBA00023157"/>
    </source>
</evidence>
<dbReference type="SMART" id="SM00848">
    <property type="entry name" value="Inhibitor_I29"/>
    <property type="match status" value="1"/>
</dbReference>
<dbReference type="SUPFAM" id="SSF52540">
    <property type="entry name" value="P-loop containing nucleoside triphosphate hydrolases"/>
    <property type="match status" value="1"/>
</dbReference>
<evidence type="ECO:0000259" key="14">
    <source>
        <dbReference type="SMART" id="SM00645"/>
    </source>
</evidence>
<dbReference type="SUPFAM" id="SSF140990">
    <property type="entry name" value="FtsH protease domain-like"/>
    <property type="match status" value="1"/>
</dbReference>
<dbReference type="Gene3D" id="3.90.70.10">
    <property type="entry name" value="Cysteine proteinases"/>
    <property type="match status" value="1"/>
</dbReference>
<dbReference type="InterPro" id="IPR027417">
    <property type="entry name" value="P-loop_NTPase"/>
</dbReference>
<keyword evidence="16" id="KW-0482">Metalloprotease</keyword>
<dbReference type="InterPro" id="IPR003593">
    <property type="entry name" value="AAA+_ATPase"/>
</dbReference>
<dbReference type="GO" id="GO:0006508">
    <property type="term" value="P:proteolysis"/>
    <property type="evidence" value="ECO:0007669"/>
    <property type="project" value="UniProtKB-KW"/>
</dbReference>
<reference evidence="16 17" key="1">
    <citation type="journal article" date="2018" name="Plant J.">
        <title>Genome sequences of Chlorella sorokiniana UTEX 1602 and Micractinium conductrix SAG 241.80: implications to maltose excretion by a green alga.</title>
        <authorList>
            <person name="Arriola M.B."/>
            <person name="Velmurugan N."/>
            <person name="Zhang Y."/>
            <person name="Plunkett M.H."/>
            <person name="Hondzo H."/>
            <person name="Barney B.M."/>
        </authorList>
    </citation>
    <scope>NUCLEOTIDE SEQUENCE [LARGE SCALE GENOMIC DNA]</scope>
    <source>
        <strain evidence="16 17">SAG 241.80</strain>
    </source>
</reference>
<dbReference type="SUPFAM" id="SSF54001">
    <property type="entry name" value="Cysteine proteinases"/>
    <property type="match status" value="1"/>
</dbReference>
<dbReference type="Pfam" id="PF00004">
    <property type="entry name" value="AAA"/>
    <property type="match status" value="1"/>
</dbReference>
<dbReference type="InterPro" id="IPR041569">
    <property type="entry name" value="AAA_lid_3"/>
</dbReference>
<dbReference type="InterPro" id="IPR025660">
    <property type="entry name" value="Pept_his_AS"/>
</dbReference>
<keyword evidence="5" id="KW-0378">Hydrolase</keyword>
<keyword evidence="17" id="KW-1185">Reference proteome</keyword>
<dbReference type="GO" id="GO:0005524">
    <property type="term" value="F:ATP binding"/>
    <property type="evidence" value="ECO:0007669"/>
    <property type="project" value="UniProtKB-KW"/>
</dbReference>
<dbReference type="InterPro" id="IPR013201">
    <property type="entry name" value="Prot_inhib_I29"/>
</dbReference>
<evidence type="ECO:0000256" key="11">
    <source>
        <dbReference type="SAM" id="Coils"/>
    </source>
</evidence>
<feature type="compositionally biased region" description="Low complexity" evidence="12">
    <location>
        <begin position="1184"/>
        <end position="1203"/>
    </location>
</feature>
<keyword evidence="4" id="KW-0547">Nucleotide-binding</keyword>
<dbReference type="Pfam" id="PF17862">
    <property type="entry name" value="AAA_lid_3"/>
    <property type="match status" value="1"/>
</dbReference>
<evidence type="ECO:0000259" key="15">
    <source>
        <dbReference type="SMART" id="SM00848"/>
    </source>
</evidence>
<keyword evidence="8" id="KW-1133">Transmembrane helix</keyword>
<dbReference type="OrthoDB" id="1877876at2759"/>
<feature type="compositionally biased region" description="Low complexity" evidence="12">
    <location>
        <begin position="1113"/>
        <end position="1142"/>
    </location>
</feature>
<dbReference type="Gene3D" id="1.10.8.60">
    <property type="match status" value="1"/>
</dbReference>
<keyword evidence="11" id="KW-0175">Coiled coil</keyword>
<keyword evidence="10" id="KW-1015">Disulfide bond</keyword>
<dbReference type="PROSITE" id="PS00674">
    <property type="entry name" value="AAA"/>
    <property type="match status" value="1"/>
</dbReference>
<dbReference type="EMBL" id="LHPF02000005">
    <property type="protein sequence ID" value="PSC74064.1"/>
    <property type="molecule type" value="Genomic_DNA"/>
</dbReference>
<evidence type="ECO:0000259" key="13">
    <source>
        <dbReference type="SMART" id="SM00382"/>
    </source>
</evidence>
<keyword evidence="3" id="KW-0812">Transmembrane</keyword>
<dbReference type="STRING" id="554055.A0A2P6VJ07"/>
<keyword evidence="6" id="KW-0067">ATP-binding</keyword>
<evidence type="ECO:0000256" key="6">
    <source>
        <dbReference type="ARBA" id="ARBA00022840"/>
    </source>
</evidence>
<dbReference type="GO" id="GO:0045037">
    <property type="term" value="P:protein import into chloroplast stroma"/>
    <property type="evidence" value="ECO:0007669"/>
    <property type="project" value="TreeGrafter"/>
</dbReference>
<proteinExistence type="predicted"/>
<evidence type="ECO:0000313" key="17">
    <source>
        <dbReference type="Proteomes" id="UP000239649"/>
    </source>
</evidence>
<dbReference type="InterPro" id="IPR037219">
    <property type="entry name" value="Peptidase_M41-like"/>
</dbReference>
<feature type="compositionally biased region" description="Low complexity" evidence="12">
    <location>
        <begin position="755"/>
        <end position="779"/>
    </location>
</feature>
<accession>A0A2P6VJ07</accession>
<evidence type="ECO:0000256" key="2">
    <source>
        <dbReference type="ARBA" id="ARBA00022670"/>
    </source>
</evidence>
<feature type="compositionally biased region" description="Low complexity" evidence="12">
    <location>
        <begin position="787"/>
        <end position="796"/>
    </location>
</feature>
<feature type="region of interest" description="Disordered" evidence="12">
    <location>
        <begin position="755"/>
        <end position="838"/>
    </location>
</feature>
<gene>
    <name evidence="16" type="ORF">C2E20_2785</name>
</gene>
<keyword evidence="9" id="KW-0472">Membrane</keyword>
<sequence>MGGAEGPMRAQEVAQLAAIPKRIRPEGLDAEAAAQAVVSAAQGLDAKFGELRKAAKAAYDRIYYGDVLPPVGSYQISYARLLQMLHERRVKRIVLLSDGRTAIVEVPVENTETDFMTLVYDRRDPSIQYADEVPEWKMEKNRYYCELPGDVWEEGTLMHLIKDNQEKRVYMDGVLRVPYENMLKLHQVRPELQVVDPGDAYVWLNEYSAQFLPILGLLGLRLAVGAGEWVLKKMGREKKSEQEQLAEELGRHRAKEFNVPEGGKKGAATKGTGVKYEDVAGIDHIKEDIREVLDILLGDDKYLSMGAHPVRGVLLEGPPGTGKTLLAKAMAGEAGIPFYSANGAEFVEMFQGVAAARIRSLFRTARKNSPSIIFIDEVDAIGKARTNSGFSDSGTQEREQGLLQLLTEMDGFYQDDQVLVVAATNRADALDDALLRPGRFDRTVFMGRPAPSNRLKILQVHAKNKPIDRSNDDALLRQIAELAIGYSGAELANLLNEAAILAVRQNRQSIDLPCLKEAMDKIRLGLPHQSLPDSAAKRQYAAIEATRAVAFALTPGMPPIEHVTIRPRGGTVTRILFVPQEFGKDGGMWHRLTTPGGTANAVDLDEQLSPLEVACGLLVPLYAARACEEVLYGPDAVSLSTSKEVSRAGELARWIVVDSKLHPATRDDVVLVNMRPGGMRDPTTRWAGPSYDDLILDLQRRAYEEALRLVAQRRTVIQQVATELCDNSDETVLGSRIVELLRSTPLDEVPAALAGGSGGADAAAPAAASSSNGAANGAGSSNGAGNGAPPAAAAGPTEQQLTAGRASFERGSGSASFERRRSGAAASSSGTGGAAARRAPTVAAADAVGSGGGAAAREALGPEVTNSEDLLRLAEVVMGKVEEWDLLPGGKAASKAQRVREQLLDPQQRQRLEAIRRFAAAAPGAEPFPPPPVDAGANAPVDVGAGGAAAEELRASQGVEDFLPQSDRALVDMQAALDEQLAKLEGQLAATENSIKNRGLDFSNRVFGRAQEAFEKCEAWNTEVEASREKAAAEHERKRAALADKRLRLEQQQRESAAGLAELQAFKADASKLLDGLRSRIIQVSTAGGRGKKARGGTAPAVIAAPRQPPTAQPRQAPGAGALALAKKKQVAAAGVQARQPAAKPPMHPGAAKAAAAVSRKAAQEPARQEQRQQQQEQPEQRQQEQQVQQVEETQQEAEAAQADPASAFSEFARLHDKPYLEDDTELAVRRSIFQANVAKILAHNARNDVTYQLGLNAHADLTTEEFRLRYFGARPADIAEIRAEAENKERRPKGKPFPYSEEVPPARSNWVEEGMITHVKDQHMNNMPCGCCYAFGGMAGIEAANALYTGELVTLSEQEIVDCDELDYGCDGGDFSNVFEWVKANGGVDTDSKWPYEGKETQCHPKQMKREKAVTIDGHVDVPKHNETALMQSVSHTPTVVAVCCGQYLDQWHLYKSGIMGDDIQCTKPLDHSVLVVGYDTDNTTGEQYWLVKNSWGEHWGEEGFMRLKRNQTHRDGQAGLATFPGYAFKRKPNPGQMRRLVGGGSGVLAQAWEQLNGWLGRLN</sequence>
<dbReference type="Pfam" id="PF08246">
    <property type="entry name" value="Inhibitor_I29"/>
    <property type="match status" value="1"/>
</dbReference>
<dbReference type="Gene3D" id="3.40.50.300">
    <property type="entry name" value="P-loop containing nucleotide triphosphate hydrolases"/>
    <property type="match status" value="1"/>
</dbReference>